<sequence>MSIVKVPGSPNHELEEEVKQMAAKLAGLRATVLDQLKATRASLLAANQPVQDIHFDFGSQHLPRPSRLPGPDLVAVDSNEGPSTGEEQDEADEQTQLLKQKYLSNADLASNVLKRLKEVMEFMGRIDKLGSQRPVIHPAFKRKRSS</sequence>
<dbReference type="PANTHER" id="PTHR36045:SF2">
    <property type="entry name" value="OS04G0558500 PROTEIN"/>
    <property type="match status" value="1"/>
</dbReference>
<evidence type="ECO:0000313" key="3">
    <source>
        <dbReference type="Proteomes" id="UP001152484"/>
    </source>
</evidence>
<proteinExistence type="predicted"/>
<accession>A0A9P1DZP2</accession>
<feature type="region of interest" description="Disordered" evidence="1">
    <location>
        <begin position="56"/>
        <end position="93"/>
    </location>
</feature>
<reference evidence="2" key="1">
    <citation type="submission" date="2022-07" db="EMBL/GenBank/DDBJ databases">
        <authorList>
            <person name="Macas J."/>
            <person name="Novak P."/>
            <person name="Neumann P."/>
        </authorList>
    </citation>
    <scope>NUCLEOTIDE SEQUENCE</scope>
</reference>
<dbReference type="EMBL" id="CAMAPE010000005">
    <property type="protein sequence ID" value="CAH9067778.1"/>
    <property type="molecule type" value="Genomic_DNA"/>
</dbReference>
<evidence type="ECO:0000256" key="1">
    <source>
        <dbReference type="SAM" id="MobiDB-lite"/>
    </source>
</evidence>
<dbReference type="Proteomes" id="UP001152484">
    <property type="component" value="Unassembled WGS sequence"/>
</dbReference>
<dbReference type="PANTHER" id="PTHR36045">
    <property type="entry name" value="OS04G0558500 PROTEIN"/>
    <property type="match status" value="1"/>
</dbReference>
<gene>
    <name evidence="2" type="ORF">CEURO_LOCUS2619</name>
</gene>
<comment type="caution">
    <text evidence="2">The sequence shown here is derived from an EMBL/GenBank/DDBJ whole genome shotgun (WGS) entry which is preliminary data.</text>
</comment>
<name>A0A9P1DZP2_CUSEU</name>
<protein>
    <submittedName>
        <fullName evidence="2">Uncharacterized protein</fullName>
    </submittedName>
</protein>
<dbReference type="AlphaFoldDB" id="A0A9P1DZP2"/>
<keyword evidence="3" id="KW-1185">Reference proteome</keyword>
<evidence type="ECO:0000313" key="2">
    <source>
        <dbReference type="EMBL" id="CAH9067778.1"/>
    </source>
</evidence>
<dbReference type="OrthoDB" id="781564at2759"/>
<organism evidence="2 3">
    <name type="scientific">Cuscuta europaea</name>
    <name type="common">European dodder</name>
    <dbReference type="NCBI Taxonomy" id="41803"/>
    <lineage>
        <taxon>Eukaryota</taxon>
        <taxon>Viridiplantae</taxon>
        <taxon>Streptophyta</taxon>
        <taxon>Embryophyta</taxon>
        <taxon>Tracheophyta</taxon>
        <taxon>Spermatophyta</taxon>
        <taxon>Magnoliopsida</taxon>
        <taxon>eudicotyledons</taxon>
        <taxon>Gunneridae</taxon>
        <taxon>Pentapetalae</taxon>
        <taxon>asterids</taxon>
        <taxon>lamiids</taxon>
        <taxon>Solanales</taxon>
        <taxon>Convolvulaceae</taxon>
        <taxon>Cuscuteae</taxon>
        <taxon>Cuscuta</taxon>
        <taxon>Cuscuta subgen. Cuscuta</taxon>
    </lineage>
</organism>